<dbReference type="CDD" id="cd05154">
    <property type="entry name" value="ACAD10_11_N-like"/>
    <property type="match status" value="1"/>
</dbReference>
<dbReference type="PANTHER" id="PTHR47829">
    <property type="entry name" value="HYDROLASE, PUTATIVE (AFU_ORTHOLOGUE AFUA_1G12880)-RELATED"/>
    <property type="match status" value="1"/>
</dbReference>
<dbReference type="InterPro" id="IPR011009">
    <property type="entry name" value="Kinase-like_dom_sf"/>
</dbReference>
<dbReference type="SUPFAM" id="SSF56112">
    <property type="entry name" value="Protein kinase-like (PK-like)"/>
    <property type="match status" value="1"/>
</dbReference>
<evidence type="ECO:0000259" key="1">
    <source>
        <dbReference type="Pfam" id="PF01636"/>
    </source>
</evidence>
<evidence type="ECO:0000313" key="2">
    <source>
        <dbReference type="EMBL" id="SEJ66628.1"/>
    </source>
</evidence>
<name>A0A975WAZ2_9RHOB</name>
<sequence>MRPAWGGAGHAGEAELMDSDALSRLTPWLADHIAGFQGPVTVEKFASGQSNPTFRLTTPGADYVLRRKPPGQLLKSAHAVDREFRVQKALADTDVPVARVLALCDDDSILGAMFYVMEHVPGRVILDPSLPGATPDQRGAHMAEMNRILAAIHEVDLAACGLSDYGPPGDFYARQLGRWTKQYRASETGALPEMDRLILWLESNLPEEDGQRCLVHGDYRIDNLLFAPEAPEIRAVLDWELSTLGHPFADLAGVIMQWQLPPGEEGRGLAGLDRAALGLPDDAAFLASYFDRRGIDPPDSFGFYLAFAFFRMAAILQGVKKRALDGSASNPEKGRRLGAFVPRFAELGLEAADAR</sequence>
<dbReference type="InterPro" id="IPR052898">
    <property type="entry name" value="ACAD10-like"/>
</dbReference>
<dbReference type="InterPro" id="IPR002575">
    <property type="entry name" value="Aminoglycoside_PTrfase"/>
</dbReference>
<dbReference type="Pfam" id="PF01636">
    <property type="entry name" value="APH"/>
    <property type="match status" value="1"/>
</dbReference>
<dbReference type="AlphaFoldDB" id="A0A975WAZ2"/>
<evidence type="ECO:0000313" key="3">
    <source>
        <dbReference type="Proteomes" id="UP000182932"/>
    </source>
</evidence>
<accession>A0A975WAZ2</accession>
<dbReference type="Gene3D" id="3.30.200.20">
    <property type="entry name" value="Phosphorylase Kinase, domain 1"/>
    <property type="match status" value="1"/>
</dbReference>
<dbReference type="Proteomes" id="UP000182932">
    <property type="component" value="Unassembled WGS sequence"/>
</dbReference>
<reference evidence="2 3" key="1">
    <citation type="submission" date="2016-10" db="EMBL/GenBank/DDBJ databases">
        <authorList>
            <person name="Varghese N."/>
            <person name="Submissions S."/>
        </authorList>
    </citation>
    <scope>NUCLEOTIDE SEQUENCE [LARGE SCALE GENOMIC DNA]</scope>
    <source>
        <strain evidence="2 3">FF3</strain>
    </source>
</reference>
<dbReference type="Gene3D" id="3.90.1200.10">
    <property type="match status" value="1"/>
</dbReference>
<protein>
    <submittedName>
        <fullName evidence="2">Predicted kinase, aminoglycoside phosphotransferase (APT) family</fullName>
    </submittedName>
</protein>
<keyword evidence="2" id="KW-0808">Transferase</keyword>
<feature type="domain" description="Aminoglycoside phosphotransferase" evidence="1">
    <location>
        <begin position="41"/>
        <end position="265"/>
    </location>
</feature>
<dbReference type="InterPro" id="IPR041726">
    <property type="entry name" value="ACAD10_11_N"/>
</dbReference>
<dbReference type="EMBL" id="FNYY01000008">
    <property type="protein sequence ID" value="SEJ66628.1"/>
    <property type="molecule type" value="Genomic_DNA"/>
</dbReference>
<dbReference type="PANTHER" id="PTHR47829:SF3">
    <property type="entry name" value="AMINOGLYCOSIDE PHOSPHOTRANSFERASE DOMAIN-CONTAINING PROTEIN"/>
    <property type="match status" value="1"/>
</dbReference>
<keyword evidence="3" id="KW-1185">Reference proteome</keyword>
<gene>
    <name evidence="2" type="ORF">SAMN04487940_108190</name>
</gene>
<dbReference type="GO" id="GO:0016301">
    <property type="term" value="F:kinase activity"/>
    <property type="evidence" value="ECO:0007669"/>
    <property type="project" value="UniProtKB-KW"/>
</dbReference>
<comment type="caution">
    <text evidence="2">The sequence shown here is derived from an EMBL/GenBank/DDBJ whole genome shotgun (WGS) entry which is preliminary data.</text>
</comment>
<organism evidence="2 3">
    <name type="scientific">Marinovum algicola</name>
    <dbReference type="NCBI Taxonomy" id="42444"/>
    <lineage>
        <taxon>Bacteria</taxon>
        <taxon>Pseudomonadati</taxon>
        <taxon>Pseudomonadota</taxon>
        <taxon>Alphaproteobacteria</taxon>
        <taxon>Rhodobacterales</taxon>
        <taxon>Roseobacteraceae</taxon>
        <taxon>Marinovum</taxon>
    </lineage>
</organism>
<keyword evidence="2" id="KW-0418">Kinase</keyword>
<proteinExistence type="predicted"/>